<accession>A0A7R9WLZ8</accession>
<gene>
    <name evidence="2" type="ORF">CAUS1442_LOCUS1036</name>
</gene>
<evidence type="ECO:0000313" key="2">
    <source>
        <dbReference type="EMBL" id="CAD8328938.1"/>
    </source>
</evidence>
<feature type="region of interest" description="Disordered" evidence="1">
    <location>
        <begin position="1"/>
        <end position="23"/>
    </location>
</feature>
<evidence type="ECO:0000256" key="1">
    <source>
        <dbReference type="SAM" id="MobiDB-lite"/>
    </source>
</evidence>
<name>A0A7R9WLZ8_9STRA</name>
<dbReference type="EMBL" id="HBEF01001615">
    <property type="protein sequence ID" value="CAD8328938.1"/>
    <property type="molecule type" value="Transcribed_RNA"/>
</dbReference>
<sequence>MNGTMQRPAQQNQGISSPSRPFAPSIHSFGDASANAIHHVIVRLLSCNFYTSARFTCKTLTAVFFSFPPFSFLCSSTGAAAIPAVSSAKVSVIVRTIMSRLTLL</sequence>
<proteinExistence type="predicted"/>
<feature type="compositionally biased region" description="Polar residues" evidence="1">
    <location>
        <begin position="1"/>
        <end position="19"/>
    </location>
</feature>
<reference evidence="2" key="1">
    <citation type="submission" date="2021-01" db="EMBL/GenBank/DDBJ databases">
        <authorList>
            <person name="Corre E."/>
            <person name="Pelletier E."/>
            <person name="Niang G."/>
            <person name="Scheremetjew M."/>
            <person name="Finn R."/>
            <person name="Kale V."/>
            <person name="Holt S."/>
            <person name="Cochrane G."/>
            <person name="Meng A."/>
            <person name="Brown T."/>
            <person name="Cohen L."/>
        </authorList>
    </citation>
    <scope>NUCLEOTIDE SEQUENCE</scope>
    <source>
        <strain evidence="2">CCMP3328</strain>
    </source>
</reference>
<organism evidence="2">
    <name type="scientific">Craspedostauros australis</name>
    <dbReference type="NCBI Taxonomy" id="1486917"/>
    <lineage>
        <taxon>Eukaryota</taxon>
        <taxon>Sar</taxon>
        <taxon>Stramenopiles</taxon>
        <taxon>Ochrophyta</taxon>
        <taxon>Bacillariophyta</taxon>
        <taxon>Bacillariophyceae</taxon>
        <taxon>Bacillariophycidae</taxon>
        <taxon>Naviculales</taxon>
        <taxon>Naviculaceae</taxon>
        <taxon>Craspedostauros</taxon>
    </lineage>
</organism>
<dbReference type="AlphaFoldDB" id="A0A7R9WLZ8"/>
<protein>
    <submittedName>
        <fullName evidence="2">Uncharacterized protein</fullName>
    </submittedName>
</protein>